<keyword evidence="6" id="KW-1185">Reference proteome</keyword>
<dbReference type="NCBIfam" id="TIGR00281">
    <property type="entry name" value="SMC-Scp complex subunit ScpB"/>
    <property type="match status" value="1"/>
</dbReference>
<dbReference type="Gene3D" id="1.10.10.10">
    <property type="entry name" value="Winged helix-like DNA-binding domain superfamily/Winged helix DNA-binding domain"/>
    <property type="match status" value="2"/>
</dbReference>
<evidence type="ECO:0000256" key="1">
    <source>
        <dbReference type="ARBA" id="ARBA00022490"/>
    </source>
</evidence>
<dbReference type="GeneID" id="4462573"/>
<gene>
    <name evidence="5" type="ordered locus">Mthe_0592</name>
</gene>
<sequence length="343" mass="38076">MDAKALVEAMLFAAGRPLSVEEISGLSGLDAKDVLDAANSLLREYASRGGGIEVRAVEGSFVMQVRGDLAQSVAMVAPRELDSSVIRTLAVIAYRQPIMQSELARIRGNKCYEHVRLLERMGLISASKKGRTRELRTTRGFAEYFGLQSASPEFLRGIIAGKREIIGITPIYESLARRLGIDYVIVNPYRPEDGDIAKLREVHLLIASPGYAEKIRKHYSGEIIEIGTSTFSKLKEGVEKLMLMRRDVPGAEALIREVDAALKDYRERAKGLGPVKPLTPIASEIALDMHLDVEERGVTAAADYTGENAEIIIPTHQEGHIDIIERIRQRYDAMLDGLRERHR</sequence>
<dbReference type="AlphaFoldDB" id="A0B6Q9"/>
<dbReference type="SUPFAM" id="SSF46785">
    <property type="entry name" value="Winged helix' DNA-binding domain"/>
    <property type="match status" value="2"/>
</dbReference>
<evidence type="ECO:0000256" key="3">
    <source>
        <dbReference type="ARBA" id="ARBA00022829"/>
    </source>
</evidence>
<organism evidence="5 6">
    <name type="scientific">Methanothrix thermoacetophila (strain DSM 6194 / JCM 14653 / NBRC 101360 / PT)</name>
    <name type="common">Methanosaeta thermophila</name>
    <dbReference type="NCBI Taxonomy" id="349307"/>
    <lineage>
        <taxon>Archaea</taxon>
        <taxon>Methanobacteriati</taxon>
        <taxon>Methanobacteriota</taxon>
        <taxon>Stenosarchaea group</taxon>
        <taxon>Methanomicrobia</taxon>
        <taxon>Methanotrichales</taxon>
        <taxon>Methanotrichaceae</taxon>
        <taxon>Methanothrix</taxon>
    </lineage>
</organism>
<keyword evidence="3" id="KW-0159">Chromosome partition</keyword>
<name>A0B6Q9_METTP</name>
<accession>A0B6Q9</accession>
<dbReference type="HOGENOM" id="CLU_745163_0_0_2"/>
<dbReference type="GO" id="GO:0051301">
    <property type="term" value="P:cell division"/>
    <property type="evidence" value="ECO:0007669"/>
    <property type="project" value="UniProtKB-KW"/>
</dbReference>
<dbReference type="EMBL" id="CP000477">
    <property type="protein sequence ID" value="ABK14383.1"/>
    <property type="molecule type" value="Genomic_DNA"/>
</dbReference>
<dbReference type="KEGG" id="mtp:Mthe_0592"/>
<dbReference type="PANTHER" id="PTHR34298:SF2">
    <property type="entry name" value="SEGREGATION AND CONDENSATION PROTEIN B"/>
    <property type="match status" value="1"/>
</dbReference>
<keyword evidence="1" id="KW-0963">Cytoplasm</keyword>
<dbReference type="InterPro" id="IPR036388">
    <property type="entry name" value="WH-like_DNA-bd_sf"/>
</dbReference>
<dbReference type="Proteomes" id="UP000000674">
    <property type="component" value="Chromosome"/>
</dbReference>
<evidence type="ECO:0000313" key="6">
    <source>
        <dbReference type="Proteomes" id="UP000000674"/>
    </source>
</evidence>
<keyword evidence="4" id="KW-0131">Cell cycle</keyword>
<dbReference type="PANTHER" id="PTHR34298">
    <property type="entry name" value="SEGREGATION AND CONDENSATION PROTEIN B"/>
    <property type="match status" value="1"/>
</dbReference>
<dbReference type="InterPro" id="IPR005234">
    <property type="entry name" value="ScpB_csome_segregation"/>
</dbReference>
<protein>
    <submittedName>
        <fullName evidence="5">Condensin subunit ScpB</fullName>
    </submittedName>
</protein>
<reference evidence="5 6" key="1">
    <citation type="submission" date="2006-10" db="EMBL/GenBank/DDBJ databases">
        <title>Complete sequence of Methanosaeta thermophila PT.</title>
        <authorList>
            <consortium name="US DOE Joint Genome Institute"/>
            <person name="Copeland A."/>
            <person name="Lucas S."/>
            <person name="Lapidus A."/>
            <person name="Barry K."/>
            <person name="Detter J.C."/>
            <person name="Glavina del Rio T."/>
            <person name="Hammon N."/>
            <person name="Israni S."/>
            <person name="Pitluck S."/>
            <person name="Chain P."/>
            <person name="Malfatti S."/>
            <person name="Shin M."/>
            <person name="Vergez L."/>
            <person name="Schmutz J."/>
            <person name="Larimer F."/>
            <person name="Land M."/>
            <person name="Hauser L."/>
            <person name="Kyrpides N."/>
            <person name="Kim E."/>
            <person name="Smith K.S."/>
            <person name="Ingram-Smith C."/>
            <person name="Richardson P."/>
        </authorList>
    </citation>
    <scope>NUCLEOTIDE SEQUENCE [LARGE SCALE GENOMIC DNA]</scope>
    <source>
        <strain evidence="6">DSM 6194 / JCM 14653 / NBRC 101360 / PT</strain>
    </source>
</reference>
<evidence type="ECO:0000256" key="2">
    <source>
        <dbReference type="ARBA" id="ARBA00022618"/>
    </source>
</evidence>
<dbReference type="GO" id="GO:0051304">
    <property type="term" value="P:chromosome separation"/>
    <property type="evidence" value="ECO:0007669"/>
    <property type="project" value="InterPro"/>
</dbReference>
<dbReference type="InterPro" id="IPR036390">
    <property type="entry name" value="WH_DNA-bd_sf"/>
</dbReference>
<dbReference type="RefSeq" id="WP_011695780.1">
    <property type="nucleotide sequence ID" value="NC_008553.1"/>
</dbReference>
<evidence type="ECO:0000313" key="5">
    <source>
        <dbReference type="EMBL" id="ABK14383.1"/>
    </source>
</evidence>
<dbReference type="Pfam" id="PF04079">
    <property type="entry name" value="SMC_ScpB"/>
    <property type="match status" value="1"/>
</dbReference>
<dbReference type="STRING" id="349307.Mthe_0592"/>
<proteinExistence type="predicted"/>
<evidence type="ECO:0000256" key="4">
    <source>
        <dbReference type="ARBA" id="ARBA00023306"/>
    </source>
</evidence>
<keyword evidence="2" id="KW-0132">Cell division</keyword>